<name>A0ABS3F3A1_9PROT</name>
<evidence type="ECO:0000313" key="2">
    <source>
        <dbReference type="Proteomes" id="UP000664761"/>
    </source>
</evidence>
<dbReference type="RefSeq" id="WP_207042906.1">
    <property type="nucleotide sequence ID" value="NZ_JAFLNC010000001.1"/>
</dbReference>
<reference evidence="1 2" key="1">
    <citation type="submission" date="2021-03" db="EMBL/GenBank/DDBJ databases">
        <title>Sneathiella sp. CAU 1612 isolated from Kang Won-do.</title>
        <authorList>
            <person name="Kim W."/>
        </authorList>
    </citation>
    <scope>NUCLEOTIDE SEQUENCE [LARGE SCALE GENOMIC DNA]</scope>
    <source>
        <strain evidence="1 2">CAU 1612</strain>
    </source>
</reference>
<dbReference type="EMBL" id="JAFLNC010000001">
    <property type="protein sequence ID" value="MBO0332986.1"/>
    <property type="molecule type" value="Genomic_DNA"/>
</dbReference>
<proteinExistence type="predicted"/>
<protein>
    <submittedName>
        <fullName evidence="1">Uncharacterized protein</fullName>
    </submittedName>
</protein>
<sequence length="165" mass="18543">MINTLTRLLPNSQEGTLDLINRIEIHAKHVDVFLPLKLVGKIRESHHAGEKAAPDLAEPGQMRLTLPWRMQTRGGKTDILAGDRNTPQPDPSLIRALRSAQAMLERGPKNRPVLQSAPTSPWRRNLVRLAFLAPDIQHIILNGRQPDPLTLALLMKDEIPLMWSD</sequence>
<organism evidence="1 2">
    <name type="scientific">Sneathiella sedimenti</name>
    <dbReference type="NCBI Taxonomy" id="2816034"/>
    <lineage>
        <taxon>Bacteria</taxon>
        <taxon>Pseudomonadati</taxon>
        <taxon>Pseudomonadota</taxon>
        <taxon>Alphaproteobacteria</taxon>
        <taxon>Sneathiellales</taxon>
        <taxon>Sneathiellaceae</taxon>
        <taxon>Sneathiella</taxon>
    </lineage>
</organism>
<comment type="caution">
    <text evidence="1">The sequence shown here is derived from an EMBL/GenBank/DDBJ whole genome shotgun (WGS) entry which is preliminary data.</text>
</comment>
<evidence type="ECO:0000313" key="1">
    <source>
        <dbReference type="EMBL" id="MBO0332986.1"/>
    </source>
</evidence>
<gene>
    <name evidence="1" type="ORF">J0X12_05145</name>
</gene>
<keyword evidence="2" id="KW-1185">Reference proteome</keyword>
<dbReference type="Proteomes" id="UP000664761">
    <property type="component" value="Unassembled WGS sequence"/>
</dbReference>
<accession>A0ABS3F3A1</accession>